<dbReference type="GO" id="GO:0005886">
    <property type="term" value="C:plasma membrane"/>
    <property type="evidence" value="ECO:0007669"/>
    <property type="project" value="TreeGrafter"/>
</dbReference>
<dbReference type="PROSITE" id="PS50885">
    <property type="entry name" value="HAMP"/>
    <property type="match status" value="1"/>
</dbReference>
<feature type="region of interest" description="Disordered" evidence="5">
    <location>
        <begin position="663"/>
        <end position="692"/>
    </location>
</feature>
<feature type="region of interest" description="Disordered" evidence="5">
    <location>
        <begin position="913"/>
        <end position="951"/>
    </location>
</feature>
<dbReference type="PANTHER" id="PTHR43531:SF11">
    <property type="entry name" value="METHYL-ACCEPTING CHEMOTAXIS PROTEIN 3"/>
    <property type="match status" value="1"/>
</dbReference>
<feature type="coiled-coil region" evidence="4">
    <location>
        <begin position="840"/>
        <end position="878"/>
    </location>
</feature>
<dbReference type="GO" id="GO:0007165">
    <property type="term" value="P:signal transduction"/>
    <property type="evidence" value="ECO:0007669"/>
    <property type="project" value="UniProtKB-KW"/>
</dbReference>
<dbReference type="PRINTS" id="PR00260">
    <property type="entry name" value="CHEMTRNSDUCR"/>
</dbReference>
<dbReference type="GO" id="GO:0004888">
    <property type="term" value="F:transmembrane signaling receptor activity"/>
    <property type="evidence" value="ECO:0007669"/>
    <property type="project" value="InterPro"/>
</dbReference>
<dbReference type="Gene3D" id="1.10.287.950">
    <property type="entry name" value="Methyl-accepting chemotaxis protein"/>
    <property type="match status" value="1"/>
</dbReference>
<keyword evidence="3" id="KW-0807">Transducer</keyword>
<organism evidence="9">
    <name type="scientific">Candidatus Moduliflexus flocculans</name>
    <dbReference type="NCBI Taxonomy" id="1499966"/>
    <lineage>
        <taxon>Bacteria</taxon>
        <taxon>Candidatus Moduliflexota</taxon>
        <taxon>Candidatus Moduliflexia</taxon>
        <taxon>Candidatus Moduliflexales</taxon>
        <taxon>Candidatus Moduliflexaceae</taxon>
    </lineage>
</organism>
<dbReference type="PANTHER" id="PTHR43531">
    <property type="entry name" value="PROTEIN ICFG"/>
    <property type="match status" value="1"/>
</dbReference>
<evidence type="ECO:0000256" key="2">
    <source>
        <dbReference type="ARBA" id="ARBA00029447"/>
    </source>
</evidence>
<keyword evidence="10" id="KW-1185">Reference proteome</keyword>
<evidence type="ECO:0000313" key="10">
    <source>
        <dbReference type="Proteomes" id="UP000030700"/>
    </source>
</evidence>
<evidence type="ECO:0000313" key="9">
    <source>
        <dbReference type="EMBL" id="GAK53464.1"/>
    </source>
</evidence>
<evidence type="ECO:0000259" key="8">
    <source>
        <dbReference type="PROSITE" id="PS50885"/>
    </source>
</evidence>
<dbReference type="SUPFAM" id="SSF58104">
    <property type="entry name" value="Methyl-accepting chemotaxis protein (MCP) signaling domain"/>
    <property type="match status" value="1"/>
</dbReference>
<accession>A0A0S6W115</accession>
<feature type="domain" description="Methyl-accepting transducer" evidence="7">
    <location>
        <begin position="654"/>
        <end position="869"/>
    </location>
</feature>
<dbReference type="InterPro" id="IPR003660">
    <property type="entry name" value="HAMP_dom"/>
</dbReference>
<protein>
    <recommendedName>
        <fullName evidence="11">Methyl-accepting chemotaxis sensory transducer</fullName>
    </recommendedName>
</protein>
<evidence type="ECO:0000256" key="3">
    <source>
        <dbReference type="PROSITE-ProRule" id="PRU00284"/>
    </source>
</evidence>
<dbReference type="InterPro" id="IPR004089">
    <property type="entry name" value="MCPsignal_dom"/>
</dbReference>
<comment type="similarity">
    <text evidence="2">Belongs to the methyl-accepting chemotaxis (MCP) protein family.</text>
</comment>
<keyword evidence="1" id="KW-0145">Chemotaxis</keyword>
<dbReference type="Pfam" id="PF00015">
    <property type="entry name" value="MCPsignal"/>
    <property type="match status" value="1"/>
</dbReference>
<keyword evidence="6" id="KW-0472">Membrane</keyword>
<evidence type="ECO:0008006" key="11">
    <source>
        <dbReference type="Google" id="ProtNLM"/>
    </source>
</evidence>
<dbReference type="SMART" id="SM00283">
    <property type="entry name" value="MA"/>
    <property type="match status" value="1"/>
</dbReference>
<keyword evidence="4" id="KW-0175">Coiled coil</keyword>
<gene>
    <name evidence="9" type="ORF">U14_04729</name>
</gene>
<feature type="transmembrane region" description="Helical" evidence="6">
    <location>
        <begin position="570"/>
        <end position="592"/>
    </location>
</feature>
<dbReference type="InterPro" id="IPR051310">
    <property type="entry name" value="MCP_chemotaxis"/>
</dbReference>
<dbReference type="PROSITE" id="PS50111">
    <property type="entry name" value="CHEMOTAXIS_TRANSDUC_2"/>
    <property type="match status" value="1"/>
</dbReference>
<dbReference type="InterPro" id="IPR004090">
    <property type="entry name" value="Chemotax_Me-accpt_rcpt"/>
</dbReference>
<dbReference type="Gene3D" id="3.30.450.20">
    <property type="entry name" value="PAS domain"/>
    <property type="match status" value="1"/>
</dbReference>
<keyword evidence="6" id="KW-1133">Transmembrane helix</keyword>
<evidence type="ECO:0000259" key="7">
    <source>
        <dbReference type="PROSITE" id="PS50111"/>
    </source>
</evidence>
<evidence type="ECO:0000256" key="6">
    <source>
        <dbReference type="SAM" id="Phobius"/>
    </source>
</evidence>
<dbReference type="FunFam" id="1.10.287.950:FF:000001">
    <property type="entry name" value="Methyl-accepting chemotaxis sensory transducer"/>
    <property type="match status" value="1"/>
</dbReference>
<dbReference type="STRING" id="1499966.U14_04729"/>
<dbReference type="EMBL" id="DF820459">
    <property type="protein sequence ID" value="GAK53464.1"/>
    <property type="molecule type" value="Genomic_DNA"/>
</dbReference>
<evidence type="ECO:0000256" key="4">
    <source>
        <dbReference type="SAM" id="Coils"/>
    </source>
</evidence>
<reference evidence="9" key="1">
    <citation type="journal article" date="2015" name="PeerJ">
        <title>First genomic representation of candidate bacterial phylum KSB3 points to enhanced environmental sensing as a trigger of wastewater bulking.</title>
        <authorList>
            <person name="Sekiguchi Y."/>
            <person name="Ohashi A."/>
            <person name="Parks D.H."/>
            <person name="Yamauchi T."/>
            <person name="Tyson G.W."/>
            <person name="Hugenholtz P."/>
        </authorList>
    </citation>
    <scope>NUCLEOTIDE SEQUENCE [LARGE SCALE GENOMIC DNA]</scope>
</reference>
<name>A0A0S6W115_9BACT</name>
<dbReference type="GO" id="GO:0006935">
    <property type="term" value="P:chemotaxis"/>
    <property type="evidence" value="ECO:0007669"/>
    <property type="project" value="UniProtKB-KW"/>
</dbReference>
<evidence type="ECO:0000256" key="1">
    <source>
        <dbReference type="ARBA" id="ARBA00022500"/>
    </source>
</evidence>
<dbReference type="HOGENOM" id="CLU_000445_107_19_0"/>
<dbReference type="Pfam" id="PF00672">
    <property type="entry name" value="HAMP"/>
    <property type="match status" value="1"/>
</dbReference>
<dbReference type="SMART" id="SM00304">
    <property type="entry name" value="HAMP"/>
    <property type="match status" value="1"/>
</dbReference>
<dbReference type="Proteomes" id="UP000030700">
    <property type="component" value="Unassembled WGS sequence"/>
</dbReference>
<dbReference type="CDD" id="cd06225">
    <property type="entry name" value="HAMP"/>
    <property type="match status" value="1"/>
</dbReference>
<feature type="domain" description="HAMP" evidence="8">
    <location>
        <begin position="597"/>
        <end position="649"/>
    </location>
</feature>
<sequence length="951" mass="103414">MVALKDVKMKPKLIGLFLAVGLIPILLVGVWSGFQATRALMKASYGQLQAVRGIKKAQIERFFVERQGDMAVLVETVHSLQNAAFAKLSVAQQLKKAHLEEYLTRMQGSLRNLKDDPLVLTALIEFETAFELSGKKVLTPEWNSVLQKYDARFQDILKDNNWYDLFLIHANGNIVYTAKKEADLGTIIPESNLKDASLGKTFELARSMTAEEIAVADFDPYAPSGGQQAAFMIAQIRDEYRQLKGFVAMQMPTDQIVAIVQQRDGLGKTGETYIVGASNDKTVLRSPLTTRSDGALSIGTEVSASYIQDALAGKSGQQVSTDESGKLILVDYAPCHIAGLRWACISKMELEEAIVPQYENGKDFFARYIEKYGYYDLFLIHPDGDVFYSVSHEADYGTNMLKGQYADSNLGKLVKQTVETKLFGMADFAPYAPSNNEPAAFIAQPVIANDQIQLIVGLQLSLEAIDRVMQQREGMGKSGETYLVGADKLMRSDSVLDPEYHSVKASFANPEKGKVETKAVKKALSGESGDAIISDYRGNRVLSGYTPVSIFGTTWALLAEIDNSEVKAPVYMLILTIAIIGVVLGVAVALFARSLAASIAAPLTLGVEFAKSVAAGDLTQNIEVTQQDEIGMLADALNDMVKKLREIVMDVKGAADNVAYGSQQLSSSSEEMSQGATEQAASAEQASSSMEEMTANIRQNAENAGHTERIAIKSAADAGDSGKAVAETVEAMRSISEKILVIDDIARQTNLLSLNATIEASKAGEQGRGFAVVAAEIRSLAERSRGEAADINKVARTSVAIAERAGEMLNKLVPDIQRTAELVQEISAASREQDSGAGQINQAIQQLDQVIQQNASVSEELASTAEELSGQAEQLQMTMSFFKVHHLEQHEKKETDGTTSQRVIHKVAHIKTQPAAASGNNGSGYEERRVDRIAPHVPVPRDEHDDEFERY</sequence>
<proteinExistence type="inferred from homology"/>
<keyword evidence="6" id="KW-0812">Transmembrane</keyword>
<evidence type="ECO:0000256" key="5">
    <source>
        <dbReference type="SAM" id="MobiDB-lite"/>
    </source>
</evidence>
<feature type="compositionally biased region" description="Basic and acidic residues" evidence="5">
    <location>
        <begin position="925"/>
        <end position="951"/>
    </location>
</feature>
<feature type="transmembrane region" description="Helical" evidence="6">
    <location>
        <begin position="12"/>
        <end position="34"/>
    </location>
</feature>
<dbReference type="AlphaFoldDB" id="A0A0S6W115"/>